<evidence type="ECO:0000256" key="8">
    <source>
        <dbReference type="SAM" id="Phobius"/>
    </source>
</evidence>
<keyword evidence="4 8" id="KW-1133">Transmembrane helix</keyword>
<evidence type="ECO:0000313" key="10">
    <source>
        <dbReference type="RefSeq" id="XP_034106221.1"/>
    </source>
</evidence>
<dbReference type="RefSeq" id="XP_034106221.1">
    <property type="nucleotide sequence ID" value="XM_034250330.2"/>
</dbReference>
<feature type="transmembrane region" description="Helical" evidence="8">
    <location>
        <begin position="381"/>
        <end position="399"/>
    </location>
</feature>
<keyword evidence="2" id="KW-1003">Cell membrane</keyword>
<evidence type="ECO:0000256" key="3">
    <source>
        <dbReference type="ARBA" id="ARBA00022692"/>
    </source>
</evidence>
<keyword evidence="5 8" id="KW-0472">Membrane</keyword>
<proteinExistence type="predicted"/>
<keyword evidence="3 8" id="KW-0812">Transmembrane</keyword>
<protein>
    <submittedName>
        <fullName evidence="10">Uncharacterized protein LOC117569256</fullName>
    </submittedName>
</protein>
<organism evidence="9 10">
    <name type="scientific">Drosophila albomicans</name>
    <name type="common">Fruit fly</name>
    <dbReference type="NCBI Taxonomy" id="7291"/>
    <lineage>
        <taxon>Eukaryota</taxon>
        <taxon>Metazoa</taxon>
        <taxon>Ecdysozoa</taxon>
        <taxon>Arthropoda</taxon>
        <taxon>Hexapoda</taxon>
        <taxon>Insecta</taxon>
        <taxon>Pterygota</taxon>
        <taxon>Neoptera</taxon>
        <taxon>Endopterygota</taxon>
        <taxon>Diptera</taxon>
        <taxon>Brachycera</taxon>
        <taxon>Muscomorpha</taxon>
        <taxon>Ephydroidea</taxon>
        <taxon>Drosophilidae</taxon>
        <taxon>Drosophila</taxon>
    </lineage>
</organism>
<dbReference type="AlphaFoldDB" id="A0A6P8WR39"/>
<reference evidence="10" key="1">
    <citation type="submission" date="2025-08" db="UniProtKB">
        <authorList>
            <consortium name="RefSeq"/>
        </authorList>
    </citation>
    <scope>IDENTIFICATION</scope>
    <source>
        <strain evidence="10">15112-1751.03</strain>
        <tissue evidence="10">Whole Adult</tissue>
    </source>
</reference>
<comment type="subcellular location">
    <subcellularLocation>
        <location evidence="1">Cell membrane</location>
        <topology evidence="1">Multi-pass membrane protein</topology>
    </subcellularLocation>
</comment>
<evidence type="ECO:0000256" key="6">
    <source>
        <dbReference type="ARBA" id="ARBA00023170"/>
    </source>
</evidence>
<evidence type="ECO:0000256" key="7">
    <source>
        <dbReference type="ARBA" id="ARBA00023180"/>
    </source>
</evidence>
<evidence type="ECO:0000256" key="1">
    <source>
        <dbReference type="ARBA" id="ARBA00004651"/>
    </source>
</evidence>
<evidence type="ECO:0000313" key="9">
    <source>
        <dbReference type="Proteomes" id="UP000515160"/>
    </source>
</evidence>
<dbReference type="Proteomes" id="UP000515160">
    <property type="component" value="Chromosome 3"/>
</dbReference>
<gene>
    <name evidence="10" type="primary">LOC117569256</name>
</gene>
<evidence type="ECO:0000256" key="2">
    <source>
        <dbReference type="ARBA" id="ARBA00022475"/>
    </source>
</evidence>
<dbReference type="InterPro" id="IPR052192">
    <property type="entry name" value="Insect_Ionotropic_Sensory_Rcpt"/>
</dbReference>
<dbReference type="OrthoDB" id="7955835at2759"/>
<name>A0A6P8WR39_DROAB</name>
<dbReference type="CTD" id="37251"/>
<sequence length="606" mass="70870">MYWSHWLLGVFLLMAFQLLVNGWNLRYITGLLMPFQKMIQFQEIVWFISQELRTEHTEQMDRFIRIMADSYGITQIVVYNNSEMRMIRSSAKRNHMSIVFTTGVEDPIMKVVNKVLLARHYYFSVFMMMDKIGDMEPVYEMCRFLGEYQFENSLLYFESMDGSNQLFGTARYPAKQIENRTDLTRYFQRKRREMVNAQMDVRGFSFATPLREDAPHLFEVGGHYEGSTYRIIETFVQHLNGSFTKLELPKDALGGQVVNMKLTLELVRQRRIEFSAHAYALFRSDDELEKSYPLLVVRWCLMVPLYNKVSTYLYAVQPFSGVVWFFVVGAFVALLSLELLWIWLSSDSAAESFIAALLNSFCYIFNIATGRQLMQPSILRILLLVTVFFHGFFLSAYYTSTLGSILTVNLFHAQLNTMEDLVEAQLPVMIIDYELEFLLEMQSDLPTEFRKLLRPVDSGVYTQHQMAFNSSYAYFVTEDTWQFLNEQQRHLKQPHFKFSDICFGSFHLAYPMQMDSSLWRDLEYYTFRVHSSGLHNYYARISFESALRAGIVQRLQENKEYTSAGLQHLAIAFIFLLTMAAIAIIIFCLELSWARILRSVSGNLNI</sequence>
<feature type="transmembrane region" description="Helical" evidence="8">
    <location>
        <begin position="321"/>
        <end position="344"/>
    </location>
</feature>
<evidence type="ECO:0000256" key="5">
    <source>
        <dbReference type="ARBA" id="ARBA00023136"/>
    </source>
</evidence>
<dbReference type="PANTHER" id="PTHR42643">
    <property type="entry name" value="IONOTROPIC RECEPTOR 20A-RELATED"/>
    <property type="match status" value="1"/>
</dbReference>
<keyword evidence="9" id="KW-1185">Reference proteome</keyword>
<keyword evidence="6" id="KW-0675">Receptor</keyword>
<dbReference type="GeneID" id="117569256"/>
<evidence type="ECO:0000256" key="4">
    <source>
        <dbReference type="ARBA" id="ARBA00022989"/>
    </source>
</evidence>
<dbReference type="GO" id="GO:0005886">
    <property type="term" value="C:plasma membrane"/>
    <property type="evidence" value="ECO:0007669"/>
    <property type="project" value="UniProtKB-SubCell"/>
</dbReference>
<feature type="transmembrane region" description="Helical" evidence="8">
    <location>
        <begin position="569"/>
        <end position="589"/>
    </location>
</feature>
<feature type="transmembrane region" description="Helical" evidence="8">
    <location>
        <begin position="350"/>
        <end position="369"/>
    </location>
</feature>
<dbReference type="PANTHER" id="PTHR42643:SF41">
    <property type="entry name" value="IONOTROPIC RECEPTOR 20A-RELATED"/>
    <property type="match status" value="1"/>
</dbReference>
<accession>A0A6P8WR39</accession>
<keyword evidence="7" id="KW-0325">Glycoprotein</keyword>